<dbReference type="EMBL" id="PIPL01000001">
    <property type="protein sequence ID" value="RUO25432.1"/>
    <property type="molecule type" value="Genomic_DNA"/>
</dbReference>
<evidence type="ECO:0000313" key="7">
    <source>
        <dbReference type="EMBL" id="RUO25432.1"/>
    </source>
</evidence>
<dbReference type="SUPFAM" id="SSF52788">
    <property type="entry name" value="Phosphotyrosine protein phosphatases I"/>
    <property type="match status" value="1"/>
</dbReference>
<dbReference type="InterPro" id="IPR050438">
    <property type="entry name" value="LMW_PTPase"/>
</dbReference>
<dbReference type="PANTHER" id="PTHR11717:SF7">
    <property type="entry name" value="LOW MOLECULAR WEIGHT PHOSPHOTYROSINE PROTEIN PHOSPHATASE"/>
    <property type="match status" value="1"/>
</dbReference>
<dbReference type="CDD" id="cd16343">
    <property type="entry name" value="LMWPTP"/>
    <property type="match status" value="1"/>
</dbReference>
<keyword evidence="8" id="KW-1185">Reference proteome</keyword>
<reference evidence="7 8" key="1">
    <citation type="journal article" date="2011" name="Front. Microbiol.">
        <title>Genomic signatures of strain selection and enhancement in Bacillus atrophaeus var. globigii, a historical biowarfare simulant.</title>
        <authorList>
            <person name="Gibbons H.S."/>
            <person name="Broomall S.M."/>
            <person name="McNew L.A."/>
            <person name="Daligault H."/>
            <person name="Chapman C."/>
            <person name="Bruce D."/>
            <person name="Karavis M."/>
            <person name="Krepps M."/>
            <person name="McGregor P.A."/>
            <person name="Hong C."/>
            <person name="Park K.H."/>
            <person name="Akmal A."/>
            <person name="Feldman A."/>
            <person name="Lin J.S."/>
            <person name="Chang W.E."/>
            <person name="Higgs B.W."/>
            <person name="Demirev P."/>
            <person name="Lindquist J."/>
            <person name="Liem A."/>
            <person name="Fochler E."/>
            <person name="Read T.D."/>
            <person name="Tapia R."/>
            <person name="Johnson S."/>
            <person name="Bishop-Lilly K.A."/>
            <person name="Detter C."/>
            <person name="Han C."/>
            <person name="Sozhamannan S."/>
            <person name="Rosenzweig C.N."/>
            <person name="Skowronski E.W."/>
        </authorList>
    </citation>
    <scope>NUCLEOTIDE SEQUENCE [LARGE SCALE GENOMIC DNA]</scope>
    <source>
        <strain evidence="7 8">MLST1</strain>
    </source>
</reference>
<sequence>MTSVLFVCLGNICRSPAAEGMFRKLAKDKGWLSGVDDIVIDSVGTGGWHVGKAPDLRMQEAMSTRGFDISHLRGREFAHSDFDRFEHIIAMDVSNQANIERMAPPSHKGRARLLLSYVEGLSQTDVPDPYYGGAEGFEQCLDLIEAGVAGLAKAIEKG</sequence>
<gene>
    <name evidence="7" type="ORF">CWE09_01465</name>
</gene>
<feature type="active site" description="Proton donor" evidence="5">
    <location>
        <position position="128"/>
    </location>
</feature>
<dbReference type="SMART" id="SM00226">
    <property type="entry name" value="LMWPc"/>
    <property type="match status" value="1"/>
</dbReference>
<comment type="caution">
    <text evidence="7">The sequence shown here is derived from an EMBL/GenBank/DDBJ whole genome shotgun (WGS) entry which is preliminary data.</text>
</comment>
<name>A0A432W5W6_9GAMM</name>
<dbReference type="InterPro" id="IPR023485">
    <property type="entry name" value="Ptyr_pPase"/>
</dbReference>
<organism evidence="7 8">
    <name type="scientific">Aliidiomarina minuta</name>
    <dbReference type="NCBI Taxonomy" id="880057"/>
    <lineage>
        <taxon>Bacteria</taxon>
        <taxon>Pseudomonadati</taxon>
        <taxon>Pseudomonadota</taxon>
        <taxon>Gammaproteobacteria</taxon>
        <taxon>Alteromonadales</taxon>
        <taxon>Idiomarinaceae</taxon>
        <taxon>Aliidiomarina</taxon>
    </lineage>
</organism>
<evidence type="ECO:0000256" key="4">
    <source>
        <dbReference type="ARBA" id="ARBA00022912"/>
    </source>
</evidence>
<evidence type="ECO:0000256" key="5">
    <source>
        <dbReference type="PIRSR" id="PIRSR617867-1"/>
    </source>
</evidence>
<dbReference type="GO" id="GO:0004725">
    <property type="term" value="F:protein tyrosine phosphatase activity"/>
    <property type="evidence" value="ECO:0007669"/>
    <property type="project" value="UniProtKB-EC"/>
</dbReference>
<comment type="similarity">
    <text evidence="1">Belongs to the low molecular weight phosphotyrosine protein phosphatase family.</text>
</comment>
<dbReference type="PANTHER" id="PTHR11717">
    <property type="entry name" value="LOW MOLECULAR WEIGHT PROTEIN TYROSINE PHOSPHATASE"/>
    <property type="match status" value="1"/>
</dbReference>
<dbReference type="Proteomes" id="UP000288293">
    <property type="component" value="Unassembled WGS sequence"/>
</dbReference>
<accession>A0A432W5W6</accession>
<dbReference type="OrthoDB" id="9784339at2"/>
<evidence type="ECO:0000256" key="3">
    <source>
        <dbReference type="ARBA" id="ARBA00022801"/>
    </source>
</evidence>
<dbReference type="InterPro" id="IPR036196">
    <property type="entry name" value="Ptyr_pPase_sf"/>
</dbReference>
<feature type="domain" description="Phosphotyrosine protein phosphatase I" evidence="6">
    <location>
        <begin position="2"/>
        <end position="154"/>
    </location>
</feature>
<evidence type="ECO:0000313" key="8">
    <source>
        <dbReference type="Proteomes" id="UP000288293"/>
    </source>
</evidence>
<evidence type="ECO:0000256" key="2">
    <source>
        <dbReference type="ARBA" id="ARBA00013064"/>
    </source>
</evidence>
<dbReference type="EC" id="3.1.3.48" evidence="2"/>
<feature type="active site" description="Nucleophile" evidence="5">
    <location>
        <position position="8"/>
    </location>
</feature>
<keyword evidence="4" id="KW-0904">Protein phosphatase</keyword>
<protein>
    <recommendedName>
        <fullName evidence="2">protein-tyrosine-phosphatase</fullName>
        <ecNumber evidence="2">3.1.3.48</ecNumber>
    </recommendedName>
</protein>
<dbReference type="PRINTS" id="PR00719">
    <property type="entry name" value="LMWPTPASE"/>
</dbReference>
<dbReference type="AlphaFoldDB" id="A0A432W5W6"/>
<feature type="active site" evidence="5">
    <location>
        <position position="14"/>
    </location>
</feature>
<dbReference type="Gene3D" id="3.40.50.2300">
    <property type="match status" value="1"/>
</dbReference>
<evidence type="ECO:0000259" key="6">
    <source>
        <dbReference type="SMART" id="SM00226"/>
    </source>
</evidence>
<dbReference type="RefSeq" id="WP_126802131.1">
    <property type="nucleotide sequence ID" value="NZ_PIPL01000001.1"/>
</dbReference>
<dbReference type="Pfam" id="PF01451">
    <property type="entry name" value="LMWPc"/>
    <property type="match status" value="1"/>
</dbReference>
<keyword evidence="3" id="KW-0378">Hydrolase</keyword>
<proteinExistence type="inferred from homology"/>
<dbReference type="InterPro" id="IPR017867">
    <property type="entry name" value="Tyr_phospatase_low_mol_wt"/>
</dbReference>
<evidence type="ECO:0000256" key="1">
    <source>
        <dbReference type="ARBA" id="ARBA00011063"/>
    </source>
</evidence>